<feature type="repeat" description="Solcar" evidence="10">
    <location>
        <begin position="434"/>
        <end position="517"/>
    </location>
</feature>
<dbReference type="EMBL" id="CAMXCT010000957">
    <property type="protein sequence ID" value="CAI3985127.1"/>
    <property type="molecule type" value="Genomic_DNA"/>
</dbReference>
<keyword evidence="5" id="KW-0677">Repeat</keyword>
<feature type="repeat" description="Solcar" evidence="10">
    <location>
        <begin position="541"/>
        <end position="629"/>
    </location>
</feature>
<evidence type="ECO:0000313" key="13">
    <source>
        <dbReference type="EMBL" id="CAL1138502.1"/>
    </source>
</evidence>
<proteinExistence type="inferred from homology"/>
<evidence type="ECO:0000256" key="8">
    <source>
        <dbReference type="ARBA" id="ARBA00023136"/>
    </source>
</evidence>
<dbReference type="Gene3D" id="1.50.40.10">
    <property type="entry name" value="Mitochondrial carrier domain"/>
    <property type="match status" value="1"/>
</dbReference>
<evidence type="ECO:0000313" key="14">
    <source>
        <dbReference type="EMBL" id="CAL4772439.1"/>
    </source>
</evidence>
<keyword evidence="4 10" id="KW-0812">Transmembrane</keyword>
<dbReference type="GO" id="GO:0016020">
    <property type="term" value="C:membrane"/>
    <property type="evidence" value="ECO:0007669"/>
    <property type="project" value="UniProtKB-SubCell"/>
</dbReference>
<comment type="subcellular location">
    <subcellularLocation>
        <location evidence="1">Membrane</location>
        <topology evidence="1">Multi-pass membrane protein</topology>
    </subcellularLocation>
</comment>
<keyword evidence="3" id="KW-0813">Transport</keyword>
<evidence type="ECO:0000256" key="11">
    <source>
        <dbReference type="SAM" id="MobiDB-lite"/>
    </source>
</evidence>
<evidence type="ECO:0000256" key="9">
    <source>
        <dbReference type="ARBA" id="ARBA00023274"/>
    </source>
</evidence>
<evidence type="ECO:0000256" key="4">
    <source>
        <dbReference type="ARBA" id="ARBA00022692"/>
    </source>
</evidence>
<protein>
    <submittedName>
        <fullName evidence="14">Probable S-adenosylmethionine carrier 2, chloroplastic</fullName>
    </submittedName>
</protein>
<evidence type="ECO:0000256" key="5">
    <source>
        <dbReference type="ARBA" id="ARBA00022737"/>
    </source>
</evidence>
<keyword evidence="9" id="KW-0687">Ribonucleoprotein</keyword>
<reference evidence="13" key="2">
    <citation type="submission" date="2024-04" db="EMBL/GenBank/DDBJ databases">
        <authorList>
            <person name="Chen Y."/>
            <person name="Shah S."/>
            <person name="Dougan E. K."/>
            <person name="Thang M."/>
            <person name="Chan C."/>
        </authorList>
    </citation>
    <scope>NUCLEOTIDE SEQUENCE [LARGE SCALE GENOMIC DNA]</scope>
</reference>
<dbReference type="OrthoDB" id="4560at2759"/>
<evidence type="ECO:0000256" key="7">
    <source>
        <dbReference type="ARBA" id="ARBA00022989"/>
    </source>
</evidence>
<dbReference type="GO" id="GO:0003723">
    <property type="term" value="F:RNA binding"/>
    <property type="evidence" value="ECO:0007669"/>
    <property type="project" value="InterPro"/>
</dbReference>
<organism evidence="12">
    <name type="scientific">Cladocopium goreaui</name>
    <dbReference type="NCBI Taxonomy" id="2562237"/>
    <lineage>
        <taxon>Eukaryota</taxon>
        <taxon>Sar</taxon>
        <taxon>Alveolata</taxon>
        <taxon>Dinophyceae</taxon>
        <taxon>Suessiales</taxon>
        <taxon>Symbiodiniaceae</taxon>
        <taxon>Cladocopium</taxon>
    </lineage>
</organism>
<feature type="repeat" description="Solcar" evidence="10">
    <location>
        <begin position="339"/>
        <end position="415"/>
    </location>
</feature>
<evidence type="ECO:0000313" key="15">
    <source>
        <dbReference type="Proteomes" id="UP001152797"/>
    </source>
</evidence>
<dbReference type="GO" id="GO:1990904">
    <property type="term" value="C:ribonucleoprotein complex"/>
    <property type="evidence" value="ECO:0007669"/>
    <property type="project" value="UniProtKB-KW"/>
</dbReference>
<reference evidence="12" key="1">
    <citation type="submission" date="2022-10" db="EMBL/GenBank/DDBJ databases">
        <authorList>
            <person name="Chen Y."/>
            <person name="Dougan E. K."/>
            <person name="Chan C."/>
            <person name="Rhodes N."/>
            <person name="Thang M."/>
        </authorList>
    </citation>
    <scope>NUCLEOTIDE SEQUENCE</scope>
</reference>
<dbReference type="AlphaFoldDB" id="A0A9P1C442"/>
<comment type="similarity">
    <text evidence="2">Belongs to the mitochondrial carrier (TC 2.A.29) family.</text>
</comment>
<feature type="region of interest" description="Disordered" evidence="11">
    <location>
        <begin position="33"/>
        <end position="59"/>
    </location>
</feature>
<dbReference type="SUPFAM" id="SSF103506">
    <property type="entry name" value="Mitochondrial carrier"/>
    <property type="match status" value="1"/>
</dbReference>
<name>A0A9P1C442_9DINO</name>
<feature type="compositionally biased region" description="Low complexity" evidence="11">
    <location>
        <begin position="33"/>
        <end position="43"/>
    </location>
</feature>
<keyword evidence="7" id="KW-1133">Transmembrane helix</keyword>
<evidence type="ECO:0000256" key="6">
    <source>
        <dbReference type="ARBA" id="ARBA00022980"/>
    </source>
</evidence>
<dbReference type="EMBL" id="CAMXCT020000957">
    <property type="protein sequence ID" value="CAL1138502.1"/>
    <property type="molecule type" value="Genomic_DNA"/>
</dbReference>
<gene>
    <name evidence="12" type="ORF">C1SCF055_LOCUS12610</name>
</gene>
<keyword evidence="15" id="KW-1185">Reference proteome</keyword>
<comment type="caution">
    <text evidence="12">The sequence shown here is derived from an EMBL/GenBank/DDBJ whole genome shotgun (WGS) entry which is preliminary data.</text>
</comment>
<dbReference type="PANTHER" id="PTHR45667">
    <property type="entry name" value="S-ADENOSYLMETHIONINE MITOCHONDRIAL CARRIER PROTEIN"/>
    <property type="match status" value="1"/>
</dbReference>
<sequence length="630" mass="69036">MLRMYRNRIRSGALLALCATVCGTVFLNFGGRPPSSESSPSRGVPQLGPHLQDVPGTRASTEQVSWKPLAMFALAALLVTANLGAPVAAVAPVESKSTGGEIAQKLPDWKSLLKPEWRAALRADEKAAWRRVPKSVLKRLRGVAADLADLQQDVYDEDWQNMAIYSNLFQAYLPVFTRYTDSAFPSTSAVDESLRFSLRYEVGAFYRHLRELEKAVEEKNLPGAEEASALMSLSYDRYLKAGDLYEGYDEDGGTTPKEIVSLDQIEFEPPALEPPLVRDEVVILVGPDKGKTGRVLWVARVDGKAKFAIVRLSYNKELQDSEVKTFTYSWIARTSSSGDQLSKDALCGFVAAVVACSVVYPIDSTKVRLQTGRSAMPSDKEGGFLALYDGLLLNLGREAPNAAMLLAIFNFLKRAIFNWVLLLLNGSLANVTFLRFAAMVPAGAIADAVGSTVRVPFELMNKQVQAGKAKNFSEAFDVVFSRPGASKFYFASWTAILVRDVPYGTFQLVFFEFFKDMDGVAACGEFTPLYLEPLGFNLFAQRLVWGFLAGFFAGALTVPVDNISTTVMTEVSNAKEDDSSVLDLVKGAASRIWATKGLEGFFVGGAERAIYYAPVACLFFTLYDTLVNLI</sequence>
<dbReference type="PROSITE" id="PS50920">
    <property type="entry name" value="SOLCAR"/>
    <property type="match status" value="3"/>
</dbReference>
<dbReference type="Proteomes" id="UP001152797">
    <property type="component" value="Unassembled WGS sequence"/>
</dbReference>
<evidence type="ECO:0000256" key="2">
    <source>
        <dbReference type="ARBA" id="ARBA00006375"/>
    </source>
</evidence>
<dbReference type="Pfam" id="PF00153">
    <property type="entry name" value="Mito_carr"/>
    <property type="match status" value="3"/>
</dbReference>
<evidence type="ECO:0000256" key="1">
    <source>
        <dbReference type="ARBA" id="ARBA00004141"/>
    </source>
</evidence>
<keyword evidence="6" id="KW-0689">Ribosomal protein</keyword>
<dbReference type="InterPro" id="IPR018108">
    <property type="entry name" value="MCP_transmembrane"/>
</dbReference>
<dbReference type="InterPro" id="IPR041988">
    <property type="entry name" value="Ribosomal_uL24_KOW"/>
</dbReference>
<dbReference type="InterPro" id="IPR023395">
    <property type="entry name" value="MCP_dom_sf"/>
</dbReference>
<dbReference type="EMBL" id="CAMXCT030000957">
    <property type="protein sequence ID" value="CAL4772439.1"/>
    <property type="molecule type" value="Genomic_DNA"/>
</dbReference>
<accession>A0A9P1C442</accession>
<dbReference type="GO" id="GO:0005840">
    <property type="term" value="C:ribosome"/>
    <property type="evidence" value="ECO:0007669"/>
    <property type="project" value="UniProtKB-KW"/>
</dbReference>
<evidence type="ECO:0000313" key="12">
    <source>
        <dbReference type="EMBL" id="CAI3985127.1"/>
    </source>
</evidence>
<evidence type="ECO:0000256" key="10">
    <source>
        <dbReference type="PROSITE-ProRule" id="PRU00282"/>
    </source>
</evidence>
<keyword evidence="8 10" id="KW-0472">Membrane</keyword>
<evidence type="ECO:0000256" key="3">
    <source>
        <dbReference type="ARBA" id="ARBA00022448"/>
    </source>
</evidence>
<dbReference type="CDD" id="cd06089">
    <property type="entry name" value="KOW_RPL26"/>
    <property type="match status" value="1"/>
</dbReference>